<dbReference type="PANTHER" id="PTHR10151">
    <property type="entry name" value="ECTONUCLEOTIDE PYROPHOSPHATASE/PHOSPHODIESTERASE"/>
    <property type="match status" value="1"/>
</dbReference>
<dbReference type="InterPro" id="IPR002591">
    <property type="entry name" value="Phosphodiest/P_Trfase"/>
</dbReference>
<evidence type="ECO:0000313" key="1">
    <source>
        <dbReference type="EMBL" id="HIW13388.1"/>
    </source>
</evidence>
<dbReference type="SUPFAM" id="SSF53649">
    <property type="entry name" value="Alkaline phosphatase-like"/>
    <property type="match status" value="1"/>
</dbReference>
<comment type="caution">
    <text evidence="1">The sequence shown here is derived from an EMBL/GenBank/DDBJ whole genome shotgun (WGS) entry which is preliminary data.</text>
</comment>
<dbReference type="Gene3D" id="3.40.720.10">
    <property type="entry name" value="Alkaline Phosphatase, subunit A"/>
    <property type="match status" value="2"/>
</dbReference>
<dbReference type="Proteomes" id="UP000823989">
    <property type="component" value="Unassembled WGS sequence"/>
</dbReference>
<dbReference type="EMBL" id="DXHR01000031">
    <property type="protein sequence ID" value="HIW13388.1"/>
    <property type="molecule type" value="Genomic_DNA"/>
</dbReference>
<organism evidence="1 2">
    <name type="scientific">Candidatus Salinicoccus stercoripullorum</name>
    <dbReference type="NCBI Taxonomy" id="2838756"/>
    <lineage>
        <taxon>Bacteria</taxon>
        <taxon>Bacillati</taxon>
        <taxon>Bacillota</taxon>
        <taxon>Bacilli</taxon>
        <taxon>Bacillales</taxon>
        <taxon>Staphylococcaceae</taxon>
        <taxon>Salinicoccus</taxon>
    </lineage>
</organism>
<dbReference type="GO" id="GO:0016787">
    <property type="term" value="F:hydrolase activity"/>
    <property type="evidence" value="ECO:0007669"/>
    <property type="project" value="UniProtKB-ARBA"/>
</dbReference>
<evidence type="ECO:0000313" key="2">
    <source>
        <dbReference type="Proteomes" id="UP000823989"/>
    </source>
</evidence>
<reference evidence="1" key="2">
    <citation type="submission" date="2021-04" db="EMBL/GenBank/DDBJ databases">
        <authorList>
            <person name="Gilroy R."/>
        </authorList>
    </citation>
    <scope>NUCLEOTIDE SEQUENCE</scope>
    <source>
        <strain evidence="1">ChiHjej13B12-752</strain>
    </source>
</reference>
<protein>
    <submittedName>
        <fullName evidence="1">Alkaline phosphatase family protein</fullName>
    </submittedName>
</protein>
<dbReference type="PANTHER" id="PTHR10151:SF120">
    <property type="entry name" value="BIS(5'-ADENOSYL)-TRIPHOSPHATASE"/>
    <property type="match status" value="1"/>
</dbReference>
<dbReference type="AlphaFoldDB" id="A0A9D1QHX8"/>
<dbReference type="Pfam" id="PF01663">
    <property type="entry name" value="Phosphodiest"/>
    <property type="match status" value="1"/>
</dbReference>
<dbReference type="InterPro" id="IPR017850">
    <property type="entry name" value="Alkaline_phosphatase_core_sf"/>
</dbReference>
<name>A0A9D1QHX8_9STAP</name>
<sequence length="277" mass="32008">MSNKLIVVMVDGMRDDMARDNLGYIEHLIDSGMAARMTVRSELPSLSRPLYEVLLTGTPSSENGITANSSVRLSDQESLFHLTRQNGLVNATASYYWISELYHRVPFDFIKEREQRKPENPIQYGKFYWEDGYPDSHLLMDGEILRQQVNPDFLYIHSMNVDDTGHKCGCDSKEYRSRILRMDNYLSELIPVWRENGYQIVITADHGMSEWGLHGGTTDGERMVPLYIISEKMKKCRFDTVMPQLLFAPLMCHLLNIPKSEKMQELPESVTSMLQRK</sequence>
<gene>
    <name evidence="1" type="ORF">H9891_09580</name>
</gene>
<accession>A0A9D1QHX8</accession>
<reference evidence="1" key="1">
    <citation type="journal article" date="2021" name="PeerJ">
        <title>Extensive microbial diversity within the chicken gut microbiome revealed by metagenomics and culture.</title>
        <authorList>
            <person name="Gilroy R."/>
            <person name="Ravi A."/>
            <person name="Getino M."/>
            <person name="Pursley I."/>
            <person name="Horton D.L."/>
            <person name="Alikhan N.F."/>
            <person name="Baker D."/>
            <person name="Gharbi K."/>
            <person name="Hall N."/>
            <person name="Watson M."/>
            <person name="Adriaenssens E.M."/>
            <person name="Foster-Nyarko E."/>
            <person name="Jarju S."/>
            <person name="Secka A."/>
            <person name="Antonio M."/>
            <person name="Oren A."/>
            <person name="Chaudhuri R.R."/>
            <person name="La Ragione R."/>
            <person name="Hildebrand F."/>
            <person name="Pallen M.J."/>
        </authorList>
    </citation>
    <scope>NUCLEOTIDE SEQUENCE</scope>
    <source>
        <strain evidence="1">ChiHjej13B12-752</strain>
    </source>
</reference>
<proteinExistence type="predicted"/>